<dbReference type="InterPro" id="IPR037523">
    <property type="entry name" value="VOC_core"/>
</dbReference>
<accession>A0A6B1G5Q8</accession>
<feature type="non-terminal residue" evidence="2">
    <location>
        <position position="1"/>
    </location>
</feature>
<dbReference type="AlphaFoldDB" id="A0A6B1G5Q8"/>
<dbReference type="EMBL" id="VYDA01000249">
    <property type="protein sequence ID" value="MYH61434.1"/>
    <property type="molecule type" value="Genomic_DNA"/>
</dbReference>
<evidence type="ECO:0000313" key="2">
    <source>
        <dbReference type="EMBL" id="MYH61434.1"/>
    </source>
</evidence>
<protein>
    <submittedName>
        <fullName evidence="2">VOC family protein</fullName>
    </submittedName>
</protein>
<evidence type="ECO:0000259" key="1">
    <source>
        <dbReference type="PROSITE" id="PS51819"/>
    </source>
</evidence>
<gene>
    <name evidence="2" type="ORF">F4148_06610</name>
</gene>
<organism evidence="2">
    <name type="scientific">Caldilineaceae bacterium SB0675_bin_29</name>
    <dbReference type="NCBI Taxonomy" id="2605266"/>
    <lineage>
        <taxon>Bacteria</taxon>
        <taxon>Bacillati</taxon>
        <taxon>Chloroflexota</taxon>
        <taxon>Caldilineae</taxon>
        <taxon>Caldilineales</taxon>
        <taxon>Caldilineaceae</taxon>
    </lineage>
</organism>
<sequence>QWINPESPTGRQPLHHVPSAHFCFGVEDVPATYERLKAAGVEIVSPPVRFEGEGDWHVLFFYDPDGNLLELNEIGTGEQVPHDFNWSTA</sequence>
<comment type="caution">
    <text evidence="2">The sequence shown here is derived from an EMBL/GenBank/DDBJ whole genome shotgun (WGS) entry which is preliminary data.</text>
</comment>
<dbReference type="InterPro" id="IPR004360">
    <property type="entry name" value="Glyas_Fos-R_dOase_dom"/>
</dbReference>
<dbReference type="InterPro" id="IPR029068">
    <property type="entry name" value="Glyas_Bleomycin-R_OHBP_Dase"/>
</dbReference>
<dbReference type="Pfam" id="PF00903">
    <property type="entry name" value="Glyoxalase"/>
    <property type="match status" value="1"/>
</dbReference>
<feature type="domain" description="VOC" evidence="1">
    <location>
        <begin position="1"/>
        <end position="74"/>
    </location>
</feature>
<dbReference type="PROSITE" id="PS51819">
    <property type="entry name" value="VOC"/>
    <property type="match status" value="1"/>
</dbReference>
<proteinExistence type="predicted"/>
<dbReference type="Gene3D" id="3.10.180.10">
    <property type="entry name" value="2,3-Dihydroxybiphenyl 1,2-Dioxygenase, domain 1"/>
    <property type="match status" value="1"/>
</dbReference>
<reference evidence="2" key="1">
    <citation type="submission" date="2019-09" db="EMBL/GenBank/DDBJ databases">
        <title>Characterisation of the sponge microbiome using genome-centric metagenomics.</title>
        <authorList>
            <person name="Engelberts J.P."/>
            <person name="Robbins S.J."/>
            <person name="De Goeij J.M."/>
            <person name="Aranda M."/>
            <person name="Bell S.C."/>
            <person name="Webster N.S."/>
        </authorList>
    </citation>
    <scope>NUCLEOTIDE SEQUENCE</scope>
    <source>
        <strain evidence="2">SB0675_bin_29</strain>
    </source>
</reference>
<dbReference type="SUPFAM" id="SSF54593">
    <property type="entry name" value="Glyoxalase/Bleomycin resistance protein/Dihydroxybiphenyl dioxygenase"/>
    <property type="match status" value="1"/>
</dbReference>
<name>A0A6B1G5Q8_9CHLR</name>